<accession>A0AAU7JUZ1</accession>
<evidence type="ECO:0000256" key="2">
    <source>
        <dbReference type="ARBA" id="ARBA00023015"/>
    </source>
</evidence>
<dbReference type="GO" id="GO:0003677">
    <property type="term" value="F:DNA binding"/>
    <property type="evidence" value="ECO:0007669"/>
    <property type="project" value="InterPro"/>
</dbReference>
<dbReference type="AlphaFoldDB" id="A0AAU7JUZ1"/>
<dbReference type="Gene3D" id="1.10.10.10">
    <property type="entry name" value="Winged helix-like DNA-binding domain superfamily/Winged helix DNA-binding domain"/>
    <property type="match status" value="1"/>
</dbReference>
<keyword evidence="2" id="KW-0805">Transcription regulation</keyword>
<comment type="similarity">
    <text evidence="1">Belongs to the sigma-70 factor family. ECF subfamily.</text>
</comment>
<evidence type="ECO:0000256" key="1">
    <source>
        <dbReference type="ARBA" id="ARBA00010641"/>
    </source>
</evidence>
<dbReference type="GO" id="GO:0016987">
    <property type="term" value="F:sigma factor activity"/>
    <property type="evidence" value="ECO:0007669"/>
    <property type="project" value="UniProtKB-KW"/>
</dbReference>
<dbReference type="InterPro" id="IPR013325">
    <property type="entry name" value="RNA_pol_sigma_r2"/>
</dbReference>
<organism evidence="7">
    <name type="scientific">Pedococcus sp. KACC 23699</name>
    <dbReference type="NCBI Taxonomy" id="3149228"/>
    <lineage>
        <taxon>Bacteria</taxon>
        <taxon>Bacillati</taxon>
        <taxon>Actinomycetota</taxon>
        <taxon>Actinomycetes</taxon>
        <taxon>Micrococcales</taxon>
        <taxon>Intrasporangiaceae</taxon>
        <taxon>Pedococcus</taxon>
    </lineage>
</organism>
<evidence type="ECO:0000259" key="6">
    <source>
        <dbReference type="Pfam" id="PF08281"/>
    </source>
</evidence>
<proteinExistence type="inferred from homology"/>
<dbReference type="Gene3D" id="1.10.1740.10">
    <property type="match status" value="1"/>
</dbReference>
<dbReference type="EMBL" id="CP157483">
    <property type="protein sequence ID" value="XBO44065.1"/>
    <property type="molecule type" value="Genomic_DNA"/>
</dbReference>
<dbReference type="InterPro" id="IPR013249">
    <property type="entry name" value="RNA_pol_sigma70_r4_t2"/>
</dbReference>
<dbReference type="Pfam" id="PF08281">
    <property type="entry name" value="Sigma70_r4_2"/>
    <property type="match status" value="1"/>
</dbReference>
<feature type="domain" description="RNA polymerase sigma-70 region 2" evidence="5">
    <location>
        <begin position="40"/>
        <end position="104"/>
    </location>
</feature>
<dbReference type="InterPro" id="IPR014284">
    <property type="entry name" value="RNA_pol_sigma-70_dom"/>
</dbReference>
<dbReference type="InterPro" id="IPR039425">
    <property type="entry name" value="RNA_pol_sigma-70-like"/>
</dbReference>
<dbReference type="InterPro" id="IPR013324">
    <property type="entry name" value="RNA_pol_sigma_r3/r4-like"/>
</dbReference>
<dbReference type="SUPFAM" id="SSF88659">
    <property type="entry name" value="Sigma3 and sigma4 domains of RNA polymerase sigma factors"/>
    <property type="match status" value="1"/>
</dbReference>
<feature type="domain" description="RNA polymerase sigma factor 70 region 4 type 2" evidence="6">
    <location>
        <begin position="139"/>
        <end position="190"/>
    </location>
</feature>
<sequence>MTAHSAPPDGWDGEGDEGQSLGDLLVRCTSGDEAAFEQVYAATAPRVFGLVLRIVVQHALAEEITQDVFSYVWAEAGRYEPSRGSGAGWILTIAHRRAVDRVRSVSASRTRDDVWTQKVTSAPFDSTAEAAHSSFEAARVRGALAALTLKQRTAVQLAYFHGLTYTEVASHLGIPHSTAKTRIRDGLRSLAHALDPGVASA</sequence>
<keyword evidence="4" id="KW-0804">Transcription</keyword>
<evidence type="ECO:0000256" key="3">
    <source>
        <dbReference type="ARBA" id="ARBA00023082"/>
    </source>
</evidence>
<dbReference type="PANTHER" id="PTHR43133">
    <property type="entry name" value="RNA POLYMERASE ECF-TYPE SIGMA FACTO"/>
    <property type="match status" value="1"/>
</dbReference>
<dbReference type="NCBIfam" id="TIGR02937">
    <property type="entry name" value="sigma70-ECF"/>
    <property type="match status" value="1"/>
</dbReference>
<dbReference type="RefSeq" id="WP_406831523.1">
    <property type="nucleotide sequence ID" value="NZ_CP157483.1"/>
</dbReference>
<protein>
    <submittedName>
        <fullName evidence="7">Sigma-70 family RNA polymerase sigma factor</fullName>
    </submittedName>
</protein>
<keyword evidence="3" id="KW-0731">Sigma factor</keyword>
<dbReference type="GO" id="GO:0006352">
    <property type="term" value="P:DNA-templated transcription initiation"/>
    <property type="evidence" value="ECO:0007669"/>
    <property type="project" value="InterPro"/>
</dbReference>
<name>A0AAU7JUZ1_9MICO</name>
<evidence type="ECO:0000259" key="5">
    <source>
        <dbReference type="Pfam" id="PF04542"/>
    </source>
</evidence>
<evidence type="ECO:0000256" key="4">
    <source>
        <dbReference type="ARBA" id="ARBA00023163"/>
    </source>
</evidence>
<gene>
    <name evidence="7" type="ORF">ABEG17_01690</name>
</gene>
<dbReference type="CDD" id="cd06171">
    <property type="entry name" value="Sigma70_r4"/>
    <property type="match status" value="1"/>
</dbReference>
<dbReference type="SUPFAM" id="SSF88946">
    <property type="entry name" value="Sigma2 domain of RNA polymerase sigma factors"/>
    <property type="match status" value="1"/>
</dbReference>
<evidence type="ECO:0000313" key="7">
    <source>
        <dbReference type="EMBL" id="XBO44065.1"/>
    </source>
</evidence>
<dbReference type="PANTHER" id="PTHR43133:SF66">
    <property type="entry name" value="ECF RNA POLYMERASE SIGMA FACTOR SIGK"/>
    <property type="match status" value="1"/>
</dbReference>
<dbReference type="InterPro" id="IPR007627">
    <property type="entry name" value="RNA_pol_sigma70_r2"/>
</dbReference>
<reference evidence="7" key="1">
    <citation type="submission" date="2024-05" db="EMBL/GenBank/DDBJ databases">
        <authorList>
            <person name="Kim S."/>
            <person name="Heo J."/>
            <person name="Choi H."/>
            <person name="Choi Y."/>
            <person name="Kwon S.-W."/>
            <person name="Kim Y."/>
        </authorList>
    </citation>
    <scope>NUCLEOTIDE SEQUENCE</scope>
    <source>
        <strain evidence="7">KACC 23699</strain>
    </source>
</reference>
<dbReference type="Pfam" id="PF04542">
    <property type="entry name" value="Sigma70_r2"/>
    <property type="match status" value="1"/>
</dbReference>
<dbReference type="InterPro" id="IPR036388">
    <property type="entry name" value="WH-like_DNA-bd_sf"/>
</dbReference>